<feature type="transmembrane region" description="Helical" evidence="7">
    <location>
        <begin position="216"/>
        <end position="237"/>
    </location>
</feature>
<dbReference type="Proteomes" id="UP001597541">
    <property type="component" value="Unassembled WGS sequence"/>
</dbReference>
<reference evidence="10" key="1">
    <citation type="journal article" date="2019" name="Int. J. Syst. Evol. Microbiol.">
        <title>The Global Catalogue of Microorganisms (GCM) 10K type strain sequencing project: providing services to taxonomists for standard genome sequencing and annotation.</title>
        <authorList>
            <consortium name="The Broad Institute Genomics Platform"/>
            <consortium name="The Broad Institute Genome Sequencing Center for Infectious Disease"/>
            <person name="Wu L."/>
            <person name="Ma J."/>
        </authorList>
    </citation>
    <scope>NUCLEOTIDE SEQUENCE [LARGE SCALE GENOMIC DNA]</scope>
    <source>
        <strain evidence="10">KCTC 3950</strain>
    </source>
</reference>
<keyword evidence="2 7" id="KW-0813">Transport</keyword>
<evidence type="ECO:0000256" key="3">
    <source>
        <dbReference type="ARBA" id="ARBA00022475"/>
    </source>
</evidence>
<comment type="caution">
    <text evidence="9">The sequence shown here is derived from an EMBL/GenBank/DDBJ whole genome shotgun (WGS) entry which is preliminary data.</text>
</comment>
<evidence type="ECO:0000256" key="4">
    <source>
        <dbReference type="ARBA" id="ARBA00022692"/>
    </source>
</evidence>
<dbReference type="InterPro" id="IPR035906">
    <property type="entry name" value="MetI-like_sf"/>
</dbReference>
<feature type="domain" description="ABC transmembrane type-1" evidence="8">
    <location>
        <begin position="80"/>
        <end position="296"/>
    </location>
</feature>
<protein>
    <submittedName>
        <fullName evidence="9">ABC transporter permease</fullName>
    </submittedName>
</protein>
<keyword evidence="5 7" id="KW-1133">Transmembrane helix</keyword>
<feature type="transmembrane region" description="Helical" evidence="7">
    <location>
        <begin position="21"/>
        <end position="47"/>
    </location>
</feature>
<keyword evidence="6 7" id="KW-0472">Membrane</keyword>
<dbReference type="PROSITE" id="PS50928">
    <property type="entry name" value="ABC_TM1"/>
    <property type="match status" value="1"/>
</dbReference>
<dbReference type="SUPFAM" id="SSF161098">
    <property type="entry name" value="MetI-like"/>
    <property type="match status" value="1"/>
</dbReference>
<dbReference type="PANTHER" id="PTHR43227">
    <property type="entry name" value="BLL4140 PROTEIN"/>
    <property type="match status" value="1"/>
</dbReference>
<dbReference type="InterPro" id="IPR050809">
    <property type="entry name" value="UgpAE/MalFG_permease"/>
</dbReference>
<dbReference type="Pfam" id="PF00528">
    <property type="entry name" value="BPD_transp_1"/>
    <property type="match status" value="1"/>
</dbReference>
<dbReference type="PANTHER" id="PTHR43227:SF11">
    <property type="entry name" value="BLL4140 PROTEIN"/>
    <property type="match status" value="1"/>
</dbReference>
<evidence type="ECO:0000256" key="7">
    <source>
        <dbReference type="RuleBase" id="RU363032"/>
    </source>
</evidence>
<evidence type="ECO:0000256" key="1">
    <source>
        <dbReference type="ARBA" id="ARBA00004651"/>
    </source>
</evidence>
<keyword evidence="3" id="KW-1003">Cell membrane</keyword>
<dbReference type="InterPro" id="IPR000515">
    <property type="entry name" value="MetI-like"/>
</dbReference>
<evidence type="ECO:0000256" key="6">
    <source>
        <dbReference type="ARBA" id="ARBA00023136"/>
    </source>
</evidence>
<dbReference type="EMBL" id="JBHUME010000005">
    <property type="protein sequence ID" value="MFD2611622.1"/>
    <property type="molecule type" value="Genomic_DNA"/>
</dbReference>
<dbReference type="CDD" id="cd06261">
    <property type="entry name" value="TM_PBP2"/>
    <property type="match status" value="1"/>
</dbReference>
<sequence length="310" mass="35591">MSDPTPKRMTKRNRFMRNSELTILSLPGVLYTLLFAYLPMIGIVIAFQDYRVDQGFLHSAWVGLDNFRFFFVTDYAWRIIRNTIGYNLTYMIINTTFALIFALLLNEIGKFFVKIYQTVLFLPYFLSSVLVSYITYAFLEHKHGYLNQFLLSIGMDPHKWYLESAPWIAILPTVALWQGVGFGTLIYYAGILGINHDYYEAARLDGANRFQMMTKITLPLLTPLIMILFIMGIGNIIRGDFGLHFFIPNNSTFTYSSTDIIDTYVYRALRQLGDVSMSAATGVLQSVVGLVMVVSANYLVRRFNEDNSLF</sequence>
<comment type="subcellular location">
    <subcellularLocation>
        <location evidence="1 7">Cell membrane</location>
        <topology evidence="1 7">Multi-pass membrane protein</topology>
    </subcellularLocation>
</comment>
<dbReference type="Gene3D" id="1.10.3720.10">
    <property type="entry name" value="MetI-like"/>
    <property type="match status" value="1"/>
</dbReference>
<evidence type="ECO:0000313" key="10">
    <source>
        <dbReference type="Proteomes" id="UP001597541"/>
    </source>
</evidence>
<proteinExistence type="inferred from homology"/>
<name>A0ABW5PBT1_9BACL</name>
<dbReference type="RefSeq" id="WP_377600462.1">
    <property type="nucleotide sequence ID" value="NZ_JBHUME010000005.1"/>
</dbReference>
<feature type="transmembrane region" description="Helical" evidence="7">
    <location>
        <begin position="84"/>
        <end position="106"/>
    </location>
</feature>
<keyword evidence="4 7" id="KW-0812">Transmembrane</keyword>
<gene>
    <name evidence="9" type="ORF">ACFSUF_04210</name>
</gene>
<evidence type="ECO:0000256" key="2">
    <source>
        <dbReference type="ARBA" id="ARBA00022448"/>
    </source>
</evidence>
<comment type="similarity">
    <text evidence="7">Belongs to the binding-protein-dependent transport system permease family.</text>
</comment>
<feature type="transmembrane region" description="Helical" evidence="7">
    <location>
        <begin position="167"/>
        <end position="195"/>
    </location>
</feature>
<feature type="transmembrane region" description="Helical" evidence="7">
    <location>
        <begin position="118"/>
        <end position="139"/>
    </location>
</feature>
<evidence type="ECO:0000256" key="5">
    <source>
        <dbReference type="ARBA" id="ARBA00022989"/>
    </source>
</evidence>
<evidence type="ECO:0000259" key="8">
    <source>
        <dbReference type="PROSITE" id="PS50928"/>
    </source>
</evidence>
<evidence type="ECO:0000313" key="9">
    <source>
        <dbReference type="EMBL" id="MFD2611622.1"/>
    </source>
</evidence>
<feature type="transmembrane region" description="Helical" evidence="7">
    <location>
        <begin position="279"/>
        <end position="300"/>
    </location>
</feature>
<keyword evidence="10" id="KW-1185">Reference proteome</keyword>
<accession>A0ABW5PBT1</accession>
<organism evidence="9 10">
    <name type="scientific">Paenibacillus gansuensis</name>
    <dbReference type="NCBI Taxonomy" id="306542"/>
    <lineage>
        <taxon>Bacteria</taxon>
        <taxon>Bacillati</taxon>
        <taxon>Bacillota</taxon>
        <taxon>Bacilli</taxon>
        <taxon>Bacillales</taxon>
        <taxon>Paenibacillaceae</taxon>
        <taxon>Paenibacillus</taxon>
    </lineage>
</organism>